<name>A0A6N7Y094_9FIRM</name>
<feature type="domain" description="NADPH-dependent FMN reductase-like" evidence="3">
    <location>
        <begin position="3"/>
        <end position="151"/>
    </location>
</feature>
<evidence type="ECO:0000256" key="1">
    <source>
        <dbReference type="ARBA" id="ARBA00022630"/>
    </source>
</evidence>
<dbReference type="EMBL" id="VUNQ01000028">
    <property type="protein sequence ID" value="MSU02284.1"/>
    <property type="molecule type" value="Genomic_DNA"/>
</dbReference>
<evidence type="ECO:0000313" key="5">
    <source>
        <dbReference type="Proteomes" id="UP000469523"/>
    </source>
</evidence>
<protein>
    <submittedName>
        <fullName evidence="4">Flavodoxin family protein</fullName>
    </submittedName>
</protein>
<reference evidence="4 5" key="1">
    <citation type="submission" date="2019-09" db="EMBL/GenBank/DDBJ databases">
        <title>In-depth cultivation of the pig gut microbiome towards novel bacterial diversity and tailored functional studies.</title>
        <authorList>
            <person name="Wylensek D."/>
            <person name="Hitch T.C.A."/>
            <person name="Clavel T."/>
        </authorList>
    </citation>
    <scope>NUCLEOTIDE SEQUENCE [LARGE SCALE GENOMIC DNA]</scope>
    <source>
        <strain evidence="4 5">WCA3-693-APC-4?</strain>
    </source>
</reference>
<dbReference type="InterPro" id="IPR029039">
    <property type="entry name" value="Flavoprotein-like_sf"/>
</dbReference>
<dbReference type="PANTHER" id="PTHR43278">
    <property type="entry name" value="NAD(P)H-DEPENDENT FMN-CONTAINING OXIDOREDUCTASE YWQN-RELATED"/>
    <property type="match status" value="1"/>
</dbReference>
<sequence length="237" mass="27214">MKKVFAFTASNSRNSITFHLLNEILKNMQILDANIVYDIYHSGFIDLKPCLGCGRCFRQGKCPLDKLDDMRILKEKMLDADIIIFASPVYAHNVSGTMKNFIDRISYWLHLLRLSGKLGVVFISTSNNGSEYAESYLVKMLTYLGTNVIGKYRYETINKNAREIEFVESVSSRLIESIKINKGKSNQALEKIFNSFKSTYSSVDRDILEESENSEIRYWVDTGLISYNSLQEYISEL</sequence>
<dbReference type="GO" id="GO:0016491">
    <property type="term" value="F:oxidoreductase activity"/>
    <property type="evidence" value="ECO:0007669"/>
    <property type="project" value="InterPro"/>
</dbReference>
<evidence type="ECO:0000313" key="4">
    <source>
        <dbReference type="EMBL" id="MSU02284.1"/>
    </source>
</evidence>
<dbReference type="PANTHER" id="PTHR43278:SF2">
    <property type="entry name" value="IRON-SULFUR FLAVOPROTEIN"/>
    <property type="match status" value="1"/>
</dbReference>
<keyword evidence="2" id="KW-0288">FMN</keyword>
<dbReference type="SUPFAM" id="SSF52218">
    <property type="entry name" value="Flavoproteins"/>
    <property type="match status" value="1"/>
</dbReference>
<proteinExistence type="predicted"/>
<dbReference type="InterPro" id="IPR005025">
    <property type="entry name" value="FMN_Rdtase-like_dom"/>
</dbReference>
<dbReference type="Pfam" id="PF03358">
    <property type="entry name" value="FMN_red"/>
    <property type="match status" value="1"/>
</dbReference>
<accession>A0A6N7Y094</accession>
<evidence type="ECO:0000259" key="3">
    <source>
        <dbReference type="Pfam" id="PF03358"/>
    </source>
</evidence>
<gene>
    <name evidence="4" type="ORF">FYJ83_12455</name>
</gene>
<evidence type="ECO:0000256" key="2">
    <source>
        <dbReference type="ARBA" id="ARBA00022643"/>
    </source>
</evidence>
<dbReference type="Gene3D" id="3.40.50.360">
    <property type="match status" value="1"/>
</dbReference>
<dbReference type="AlphaFoldDB" id="A0A6N7Y094"/>
<dbReference type="RefSeq" id="WP_154440992.1">
    <property type="nucleotide sequence ID" value="NZ_VUNQ01000028.1"/>
</dbReference>
<comment type="caution">
    <text evidence="4">The sequence shown here is derived from an EMBL/GenBank/DDBJ whole genome shotgun (WGS) entry which is preliminary data.</text>
</comment>
<keyword evidence="1" id="KW-0285">Flavoprotein</keyword>
<dbReference type="InterPro" id="IPR051796">
    <property type="entry name" value="ISF_SsuE-like"/>
</dbReference>
<dbReference type="Proteomes" id="UP000469523">
    <property type="component" value="Unassembled WGS sequence"/>
</dbReference>
<keyword evidence="5" id="KW-1185">Reference proteome</keyword>
<organism evidence="4 5">
    <name type="scientific">Tissierella pigra</name>
    <dbReference type="NCBI Taxonomy" id="2607614"/>
    <lineage>
        <taxon>Bacteria</taxon>
        <taxon>Bacillati</taxon>
        <taxon>Bacillota</taxon>
        <taxon>Tissierellia</taxon>
        <taxon>Tissierellales</taxon>
        <taxon>Tissierellaceae</taxon>
        <taxon>Tissierella</taxon>
    </lineage>
</organism>